<feature type="region of interest" description="Disordered" evidence="1">
    <location>
        <begin position="1"/>
        <end position="24"/>
    </location>
</feature>
<protein>
    <submittedName>
        <fullName evidence="2">RusA family crossover junction endodeoxyribonuclease</fullName>
    </submittedName>
</protein>
<dbReference type="EMBL" id="JABAFD010000005">
    <property type="protein sequence ID" value="NME09986.1"/>
    <property type="molecule type" value="Genomic_DNA"/>
</dbReference>
<reference evidence="2 3" key="1">
    <citation type="submission" date="2020-04" db="EMBL/GenBank/DDBJ databases">
        <authorList>
            <person name="Hitch T.C.A."/>
            <person name="Wylensek D."/>
            <person name="Clavel T."/>
        </authorList>
    </citation>
    <scope>NUCLEOTIDE SEQUENCE [LARGE SCALE GENOMIC DNA]</scope>
    <source>
        <strain evidence="2 3">Med78_4-601-WT-2</strain>
    </source>
</reference>
<evidence type="ECO:0000256" key="1">
    <source>
        <dbReference type="SAM" id="MobiDB-lite"/>
    </source>
</evidence>
<dbReference type="GO" id="GO:0000287">
    <property type="term" value="F:magnesium ion binding"/>
    <property type="evidence" value="ECO:0007669"/>
    <property type="project" value="InterPro"/>
</dbReference>
<evidence type="ECO:0000313" key="3">
    <source>
        <dbReference type="Proteomes" id="UP000573963"/>
    </source>
</evidence>
<dbReference type="RefSeq" id="WP_150842729.1">
    <property type="nucleotide sequence ID" value="NZ_JABAFD010000005.1"/>
</dbReference>
<sequence length="76" mass="8591">MKVNFTIDGEAKGKGRPKFSTQNGRVFTPEQTKHYENWVKLLYRTTVKPDSSTPPTNNDSDEMLSVCIGALKLKNM</sequence>
<comment type="caution">
    <text evidence="2">The sequence shown here is derived from an EMBL/GenBank/DDBJ whole genome shotgun (WGS) entry which is preliminary data.</text>
</comment>
<name>A0AA44IHM0_PARBF</name>
<dbReference type="GO" id="GO:0006281">
    <property type="term" value="P:DNA repair"/>
    <property type="evidence" value="ECO:0007669"/>
    <property type="project" value="InterPro"/>
</dbReference>
<organism evidence="2 3">
    <name type="scientific">Paraclostridium bifermentans</name>
    <name type="common">Clostridium bifermentans</name>
    <dbReference type="NCBI Taxonomy" id="1490"/>
    <lineage>
        <taxon>Bacteria</taxon>
        <taxon>Bacillati</taxon>
        <taxon>Bacillota</taxon>
        <taxon>Clostridia</taxon>
        <taxon>Peptostreptococcales</taxon>
        <taxon>Peptostreptococcaceae</taxon>
        <taxon>Paraclostridium</taxon>
    </lineage>
</organism>
<dbReference type="GO" id="GO:0006310">
    <property type="term" value="P:DNA recombination"/>
    <property type="evidence" value="ECO:0007669"/>
    <property type="project" value="InterPro"/>
</dbReference>
<dbReference type="InterPro" id="IPR008822">
    <property type="entry name" value="Endonuclease_RusA-like"/>
</dbReference>
<proteinExistence type="predicted"/>
<gene>
    <name evidence="2" type="ORF">HF875_10675</name>
</gene>
<dbReference type="Pfam" id="PF05866">
    <property type="entry name" value="RusA"/>
    <property type="match status" value="1"/>
</dbReference>
<evidence type="ECO:0000313" key="2">
    <source>
        <dbReference type="EMBL" id="NME09986.1"/>
    </source>
</evidence>
<dbReference type="Proteomes" id="UP000573963">
    <property type="component" value="Unassembled WGS sequence"/>
</dbReference>
<dbReference type="AlphaFoldDB" id="A0AA44IHM0"/>
<accession>A0AA44IHM0</accession>